<gene>
    <name evidence="1" type="ORF">UFOPK1503_00761</name>
</gene>
<reference evidence="1" key="1">
    <citation type="submission" date="2020-05" db="EMBL/GenBank/DDBJ databases">
        <authorList>
            <person name="Chiriac C."/>
            <person name="Salcher M."/>
            <person name="Ghai R."/>
            <person name="Kavagutti S V."/>
        </authorList>
    </citation>
    <scope>NUCLEOTIDE SEQUENCE</scope>
</reference>
<sequence length="75" mass="8812">MTLSRFYELVQDEFGEQFSEVILSDTRLDRLADQTPRQLIQAGEDPRVIWLAICQQLNVPAERWQGRNKTPRHAE</sequence>
<proteinExistence type="predicted"/>
<dbReference type="InterPro" id="IPR021408">
    <property type="entry name" value="DUF3046"/>
</dbReference>
<organism evidence="1">
    <name type="scientific">freshwater metagenome</name>
    <dbReference type="NCBI Taxonomy" id="449393"/>
    <lineage>
        <taxon>unclassified sequences</taxon>
        <taxon>metagenomes</taxon>
        <taxon>ecological metagenomes</taxon>
    </lineage>
</organism>
<accession>A0A6J6CB82</accession>
<dbReference type="EMBL" id="CAEZST010000011">
    <property type="protein sequence ID" value="CAB4547368.1"/>
    <property type="molecule type" value="Genomic_DNA"/>
</dbReference>
<dbReference type="Pfam" id="PF11248">
    <property type="entry name" value="DUF3046"/>
    <property type="match status" value="1"/>
</dbReference>
<name>A0A6J6CB82_9ZZZZ</name>
<protein>
    <submittedName>
        <fullName evidence="1">Unannotated protein</fullName>
    </submittedName>
</protein>
<dbReference type="AlphaFoldDB" id="A0A6J6CB82"/>
<evidence type="ECO:0000313" key="1">
    <source>
        <dbReference type="EMBL" id="CAB4547368.1"/>
    </source>
</evidence>